<dbReference type="EMBL" id="BDFD01000003">
    <property type="protein sequence ID" value="GAV19522.1"/>
    <property type="molecule type" value="Genomic_DNA"/>
</dbReference>
<dbReference type="AlphaFoldDB" id="A0A1L8CKU6"/>
<dbReference type="Proteomes" id="UP000231632">
    <property type="component" value="Unassembled WGS sequence"/>
</dbReference>
<evidence type="ECO:0000313" key="1">
    <source>
        <dbReference type="EMBL" id="GAV19522.1"/>
    </source>
</evidence>
<organism evidence="1 2">
    <name type="scientific">Mariprofundus micogutta</name>
    <dbReference type="NCBI Taxonomy" id="1921010"/>
    <lineage>
        <taxon>Bacteria</taxon>
        <taxon>Pseudomonadati</taxon>
        <taxon>Pseudomonadota</taxon>
        <taxon>Candidatius Mariprofundia</taxon>
        <taxon>Mariprofundales</taxon>
        <taxon>Mariprofundaceae</taxon>
        <taxon>Mariprofundus</taxon>
    </lineage>
</organism>
<gene>
    <name evidence="1" type="ORF">MMIC_P0456</name>
</gene>
<proteinExistence type="predicted"/>
<keyword evidence="2" id="KW-1185">Reference proteome</keyword>
<reference evidence="1 2" key="1">
    <citation type="journal article" date="2017" name="Arch. Microbiol.">
        <title>Mariprofundus micogutta sp. nov., a novel iron-oxidizing zetaproteobacterium isolated from a deep-sea hydrothermal field at the Bayonnaise knoll of the Izu-Ogasawara arc, and a description of Mariprofundales ord. nov. and Zetaproteobacteria classis nov.</title>
        <authorList>
            <person name="Makita H."/>
            <person name="Tanaka E."/>
            <person name="Mitsunobu S."/>
            <person name="Miyazaki M."/>
            <person name="Nunoura T."/>
            <person name="Uematsu K."/>
            <person name="Takaki Y."/>
            <person name="Nishi S."/>
            <person name="Shimamura S."/>
            <person name="Takai K."/>
        </authorList>
    </citation>
    <scope>NUCLEOTIDE SEQUENCE [LARGE SCALE GENOMIC DNA]</scope>
    <source>
        <strain evidence="1 2">ET2</strain>
    </source>
</reference>
<protein>
    <submittedName>
        <fullName evidence="1">Uncharacterized protein</fullName>
    </submittedName>
</protein>
<sequence length="73" mass="8555">MRCYDYLKCSQTECPMYGKEGGPQCWDVDGTLCLHHVIEEVRQELSDMEKKETCRLWGCLYYKAANPKQNSNE</sequence>
<name>A0A1L8CKU6_9PROT</name>
<accession>A0A1L8CKU6</accession>
<comment type="caution">
    <text evidence="1">The sequence shown here is derived from an EMBL/GenBank/DDBJ whole genome shotgun (WGS) entry which is preliminary data.</text>
</comment>
<evidence type="ECO:0000313" key="2">
    <source>
        <dbReference type="Proteomes" id="UP000231632"/>
    </source>
</evidence>